<reference evidence="6" key="1">
    <citation type="journal article" date="2019" name="Int. J. Syst. Evol. Microbiol.">
        <title>The Global Catalogue of Microorganisms (GCM) 10K type strain sequencing project: providing services to taxonomists for standard genome sequencing and annotation.</title>
        <authorList>
            <consortium name="The Broad Institute Genomics Platform"/>
            <consortium name="The Broad Institute Genome Sequencing Center for Infectious Disease"/>
            <person name="Wu L."/>
            <person name="Ma J."/>
        </authorList>
    </citation>
    <scope>NUCLEOTIDE SEQUENCE [LARGE SCALE GENOMIC DNA]</scope>
    <source>
        <strain evidence="6">JCM 10425</strain>
    </source>
</reference>
<dbReference type="Gene3D" id="2.10.109.10">
    <property type="entry name" value="Umud Fragment, subunit A"/>
    <property type="match status" value="1"/>
</dbReference>
<evidence type="ECO:0000313" key="6">
    <source>
        <dbReference type="Proteomes" id="UP001500967"/>
    </source>
</evidence>
<proteinExistence type="predicted"/>
<gene>
    <name evidence="5" type="ORF">GCM10009539_83480</name>
</gene>
<sequence length="117" mass="13107">MTPADDVQTPAERSLGRGRLIHILVSGPSMVPTLRHDDHVVVHRTRRIRPGDVVVGSFPARPDLLVVKRAVRREGGGWWLVSDNEAVTDDSRRYGPAEVYGRVVVRCWPPRRVGIVQ</sequence>
<evidence type="ECO:0000256" key="2">
    <source>
        <dbReference type="ARBA" id="ARBA00022801"/>
    </source>
</evidence>
<keyword evidence="3" id="KW-0472">Membrane</keyword>
<dbReference type="EMBL" id="BAAAGX010000046">
    <property type="protein sequence ID" value="GAA0282766.1"/>
    <property type="molecule type" value="Genomic_DNA"/>
</dbReference>
<protein>
    <recommendedName>
        <fullName evidence="4">Peptidase S24/S26A/S26B/S26C domain-containing protein</fullName>
    </recommendedName>
</protein>
<evidence type="ECO:0000256" key="1">
    <source>
        <dbReference type="ARBA" id="ARBA00004370"/>
    </source>
</evidence>
<dbReference type="SUPFAM" id="SSF51306">
    <property type="entry name" value="LexA/Signal peptidase"/>
    <property type="match status" value="1"/>
</dbReference>
<dbReference type="PANTHER" id="PTHR12383:SF16">
    <property type="entry name" value="MITOCHONDRIAL INNER MEMBRANE PROTEASE SUBUNIT 1"/>
    <property type="match status" value="1"/>
</dbReference>
<dbReference type="Pfam" id="PF00717">
    <property type="entry name" value="Peptidase_S24"/>
    <property type="match status" value="1"/>
</dbReference>
<dbReference type="Proteomes" id="UP001500967">
    <property type="component" value="Unassembled WGS sequence"/>
</dbReference>
<feature type="domain" description="Peptidase S24/S26A/S26B/S26C" evidence="4">
    <location>
        <begin position="18"/>
        <end position="104"/>
    </location>
</feature>
<comment type="subcellular location">
    <subcellularLocation>
        <location evidence="1">Membrane</location>
    </subcellularLocation>
</comment>
<keyword evidence="6" id="KW-1185">Reference proteome</keyword>
<evidence type="ECO:0000256" key="3">
    <source>
        <dbReference type="ARBA" id="ARBA00023136"/>
    </source>
</evidence>
<dbReference type="PANTHER" id="PTHR12383">
    <property type="entry name" value="PROTEASE FAMILY S26 MITOCHONDRIAL INNER MEMBRANE PROTEASE-RELATED"/>
    <property type="match status" value="1"/>
</dbReference>
<dbReference type="InterPro" id="IPR036286">
    <property type="entry name" value="LexA/Signal_pep-like_sf"/>
</dbReference>
<name>A0ABP3F0D5_9ACTN</name>
<dbReference type="CDD" id="cd06462">
    <property type="entry name" value="Peptidase_S24_S26"/>
    <property type="match status" value="1"/>
</dbReference>
<dbReference type="InterPro" id="IPR015927">
    <property type="entry name" value="Peptidase_S24_S26A/B/C"/>
</dbReference>
<dbReference type="InterPro" id="IPR052064">
    <property type="entry name" value="Mito_IMP1_subunit"/>
</dbReference>
<keyword evidence="2" id="KW-0378">Hydrolase</keyword>
<comment type="caution">
    <text evidence="5">The sequence shown here is derived from an EMBL/GenBank/DDBJ whole genome shotgun (WGS) entry which is preliminary data.</text>
</comment>
<organism evidence="5 6">
    <name type="scientific">Cryptosporangium japonicum</name>
    <dbReference type="NCBI Taxonomy" id="80872"/>
    <lineage>
        <taxon>Bacteria</taxon>
        <taxon>Bacillati</taxon>
        <taxon>Actinomycetota</taxon>
        <taxon>Actinomycetes</taxon>
        <taxon>Cryptosporangiales</taxon>
        <taxon>Cryptosporangiaceae</taxon>
        <taxon>Cryptosporangium</taxon>
    </lineage>
</organism>
<evidence type="ECO:0000313" key="5">
    <source>
        <dbReference type="EMBL" id="GAA0282766.1"/>
    </source>
</evidence>
<accession>A0ABP3F0D5</accession>
<evidence type="ECO:0000259" key="4">
    <source>
        <dbReference type="Pfam" id="PF00717"/>
    </source>
</evidence>